<dbReference type="InterPro" id="IPR019496">
    <property type="entry name" value="NUFIP1_cons_dom"/>
</dbReference>
<feature type="compositionally biased region" description="Basic and acidic residues" evidence="1">
    <location>
        <begin position="98"/>
        <end position="110"/>
    </location>
</feature>
<feature type="non-terminal residue" evidence="3">
    <location>
        <position position="302"/>
    </location>
</feature>
<keyword evidence="4" id="KW-1185">Reference proteome</keyword>
<dbReference type="GO" id="GO:0005634">
    <property type="term" value="C:nucleus"/>
    <property type="evidence" value="ECO:0007669"/>
    <property type="project" value="TreeGrafter"/>
</dbReference>
<feature type="non-terminal residue" evidence="3">
    <location>
        <position position="1"/>
    </location>
</feature>
<sequence length="302" mass="33751">PQFSGRSNWYEPGNVRCSREDCSFTGSKKSVEIHMMDRHLIYPPDWDKRKRKDDWDADASLKGKRISVQGTNVFLDTPEAIDAWIAERKKRWPSAARVAEKEKNLQDAIERGQIIPEDANLRSNKRRRMDDGPSHRDRGRGRGRGGTQRGGFHQGREANATAKAPVHPLPPKPVVPERSAQASSEDSSSDSNSDVDMEKDAVSTKIAPPGYDTGSESEAEEEDQSNAAPLIPVKRKHANQPRPTPYNAFGHHTSLLRNLLMPEIRVTVSNFSQALRFLVENDFLENVELKPGDAASNPIEVV</sequence>
<accession>A0A0H2SEV6</accession>
<gene>
    <name evidence="3" type="ORF">SCHPADRAFT_810817</name>
</gene>
<dbReference type="GO" id="GO:0003723">
    <property type="term" value="F:RNA binding"/>
    <property type="evidence" value="ECO:0007669"/>
    <property type="project" value="InterPro"/>
</dbReference>
<dbReference type="Pfam" id="PF10453">
    <property type="entry name" value="NUFIP1"/>
    <property type="match status" value="1"/>
</dbReference>
<dbReference type="EMBL" id="KQ085883">
    <property type="protein sequence ID" value="KLO20263.1"/>
    <property type="molecule type" value="Genomic_DNA"/>
</dbReference>
<feature type="compositionally biased region" description="Gly residues" evidence="1">
    <location>
        <begin position="144"/>
        <end position="153"/>
    </location>
</feature>
<dbReference type="PANTHER" id="PTHR13309:SF0">
    <property type="entry name" value="FMR1-INTERACTING PROTEIN NUFIP1"/>
    <property type="match status" value="1"/>
</dbReference>
<feature type="compositionally biased region" description="Low complexity" evidence="1">
    <location>
        <begin position="183"/>
        <end position="194"/>
    </location>
</feature>
<evidence type="ECO:0000313" key="3">
    <source>
        <dbReference type="EMBL" id="KLO20263.1"/>
    </source>
</evidence>
<dbReference type="AlphaFoldDB" id="A0A0H2SEV6"/>
<organism evidence="3 4">
    <name type="scientific">Schizopora paradoxa</name>
    <dbReference type="NCBI Taxonomy" id="27342"/>
    <lineage>
        <taxon>Eukaryota</taxon>
        <taxon>Fungi</taxon>
        <taxon>Dikarya</taxon>
        <taxon>Basidiomycota</taxon>
        <taxon>Agaricomycotina</taxon>
        <taxon>Agaricomycetes</taxon>
        <taxon>Hymenochaetales</taxon>
        <taxon>Schizoporaceae</taxon>
        <taxon>Schizopora</taxon>
    </lineage>
</organism>
<feature type="region of interest" description="Disordered" evidence="1">
    <location>
        <begin position="93"/>
        <end position="230"/>
    </location>
</feature>
<evidence type="ECO:0000256" key="1">
    <source>
        <dbReference type="SAM" id="MobiDB-lite"/>
    </source>
</evidence>
<dbReference type="PANTHER" id="PTHR13309">
    <property type="entry name" value="NUCLEAR FRAGILE X MENTAL RETARDATION PROTEIN INTERACTING PROTEIN 1"/>
    <property type="match status" value="1"/>
</dbReference>
<dbReference type="OrthoDB" id="273070at2759"/>
<dbReference type="InterPro" id="IPR039136">
    <property type="entry name" value="NUFIP1-like"/>
</dbReference>
<dbReference type="STRING" id="27342.A0A0H2SEV6"/>
<dbReference type="Proteomes" id="UP000053477">
    <property type="component" value="Unassembled WGS sequence"/>
</dbReference>
<evidence type="ECO:0000313" key="4">
    <source>
        <dbReference type="Proteomes" id="UP000053477"/>
    </source>
</evidence>
<dbReference type="GO" id="GO:0000492">
    <property type="term" value="P:box C/D snoRNP assembly"/>
    <property type="evidence" value="ECO:0007669"/>
    <property type="project" value="TreeGrafter"/>
</dbReference>
<evidence type="ECO:0000259" key="2">
    <source>
        <dbReference type="Pfam" id="PF10453"/>
    </source>
</evidence>
<dbReference type="InParanoid" id="A0A0H2SEV6"/>
<reference evidence="3 4" key="1">
    <citation type="submission" date="2015-04" db="EMBL/GenBank/DDBJ databases">
        <title>Complete genome sequence of Schizopora paradoxa KUC8140, a cosmopolitan wood degrader in East Asia.</title>
        <authorList>
            <consortium name="DOE Joint Genome Institute"/>
            <person name="Min B."/>
            <person name="Park H."/>
            <person name="Jang Y."/>
            <person name="Kim J.-J."/>
            <person name="Kim K.H."/>
            <person name="Pangilinan J."/>
            <person name="Lipzen A."/>
            <person name="Riley R."/>
            <person name="Grigoriev I.V."/>
            <person name="Spatafora J.W."/>
            <person name="Choi I.-G."/>
        </authorList>
    </citation>
    <scope>NUCLEOTIDE SEQUENCE [LARGE SCALE GENOMIC DNA]</scope>
    <source>
        <strain evidence="3 4">KUC8140</strain>
    </source>
</reference>
<feature type="compositionally biased region" description="Acidic residues" evidence="1">
    <location>
        <begin position="215"/>
        <end position="224"/>
    </location>
</feature>
<name>A0A0H2SEV6_9AGAM</name>
<proteinExistence type="predicted"/>
<feature type="domain" description="FMR1-interacting protein 1 conserved" evidence="2">
    <location>
        <begin position="62"/>
        <end position="113"/>
    </location>
</feature>
<protein>
    <recommendedName>
        <fullName evidence="2">FMR1-interacting protein 1 conserved domain-containing protein</fullName>
    </recommendedName>
</protein>